<dbReference type="EMBL" id="BKCJ011780876">
    <property type="protein sequence ID" value="GFD52329.1"/>
    <property type="molecule type" value="Genomic_DNA"/>
</dbReference>
<organism evidence="2">
    <name type="scientific">Tanacetum cinerariifolium</name>
    <name type="common">Dalmatian daisy</name>
    <name type="synonym">Chrysanthemum cinerariifolium</name>
    <dbReference type="NCBI Taxonomy" id="118510"/>
    <lineage>
        <taxon>Eukaryota</taxon>
        <taxon>Viridiplantae</taxon>
        <taxon>Streptophyta</taxon>
        <taxon>Embryophyta</taxon>
        <taxon>Tracheophyta</taxon>
        <taxon>Spermatophyta</taxon>
        <taxon>Magnoliopsida</taxon>
        <taxon>eudicotyledons</taxon>
        <taxon>Gunneridae</taxon>
        <taxon>Pentapetalae</taxon>
        <taxon>asterids</taxon>
        <taxon>campanulids</taxon>
        <taxon>Asterales</taxon>
        <taxon>Asteraceae</taxon>
        <taxon>Asteroideae</taxon>
        <taxon>Anthemideae</taxon>
        <taxon>Anthemidinae</taxon>
        <taxon>Tanacetum</taxon>
    </lineage>
</organism>
<accession>A0A699WYS2</accession>
<dbReference type="AlphaFoldDB" id="A0A699WYS2"/>
<proteinExistence type="predicted"/>
<protein>
    <submittedName>
        <fullName evidence="2">Uncharacterized protein</fullName>
    </submittedName>
</protein>
<sequence length="102" mass="11620">QHQHMQQVHRVGAITHGFQQATAAHVRFQRNAGYDDHRAGQAPIDDAQVWRKLLDRQQRTADGQQRQPQPFRDPATAVDYPDPDAKQEFINDIVGIETADQP</sequence>
<feature type="region of interest" description="Disordered" evidence="1">
    <location>
        <begin position="55"/>
        <end position="85"/>
    </location>
</feature>
<comment type="caution">
    <text evidence="2">The sequence shown here is derived from an EMBL/GenBank/DDBJ whole genome shotgun (WGS) entry which is preliminary data.</text>
</comment>
<evidence type="ECO:0000313" key="2">
    <source>
        <dbReference type="EMBL" id="GFD52329.1"/>
    </source>
</evidence>
<feature type="non-terminal residue" evidence="2">
    <location>
        <position position="1"/>
    </location>
</feature>
<reference evidence="2" key="1">
    <citation type="journal article" date="2019" name="Sci. Rep.">
        <title>Draft genome of Tanacetum cinerariifolium, the natural source of mosquito coil.</title>
        <authorList>
            <person name="Yamashiro T."/>
            <person name="Shiraishi A."/>
            <person name="Satake H."/>
            <person name="Nakayama K."/>
        </authorList>
    </citation>
    <scope>NUCLEOTIDE SEQUENCE</scope>
</reference>
<evidence type="ECO:0000256" key="1">
    <source>
        <dbReference type="SAM" id="MobiDB-lite"/>
    </source>
</evidence>
<gene>
    <name evidence="2" type="ORF">Tci_924298</name>
</gene>
<name>A0A699WYS2_TANCI</name>